<proteinExistence type="predicted"/>
<evidence type="ECO:0000313" key="2">
    <source>
        <dbReference type="EMBL" id="SNY19630.1"/>
    </source>
</evidence>
<feature type="transmembrane region" description="Helical" evidence="1">
    <location>
        <begin position="70"/>
        <end position="89"/>
    </location>
</feature>
<dbReference type="Pfam" id="PF04657">
    <property type="entry name" value="DMT_YdcZ"/>
    <property type="match status" value="1"/>
</dbReference>
<organism evidence="2 3">
    <name type="scientific">Orenia metallireducens</name>
    <dbReference type="NCBI Taxonomy" id="1413210"/>
    <lineage>
        <taxon>Bacteria</taxon>
        <taxon>Bacillati</taxon>
        <taxon>Bacillota</taxon>
        <taxon>Clostridia</taxon>
        <taxon>Halanaerobiales</taxon>
        <taxon>Halobacteroidaceae</taxon>
        <taxon>Orenia</taxon>
    </lineage>
</organism>
<dbReference type="GO" id="GO:0005886">
    <property type="term" value="C:plasma membrane"/>
    <property type="evidence" value="ECO:0007669"/>
    <property type="project" value="TreeGrafter"/>
</dbReference>
<gene>
    <name evidence="2" type="ORF">SAMN06265827_105160</name>
</gene>
<keyword evidence="3" id="KW-1185">Reference proteome</keyword>
<dbReference type="PANTHER" id="PTHR34821">
    <property type="entry name" value="INNER MEMBRANE PROTEIN YDCZ"/>
    <property type="match status" value="1"/>
</dbReference>
<protein>
    <submittedName>
        <fullName evidence="2">Transporter family-2 protein</fullName>
    </submittedName>
</protein>
<feature type="transmembrane region" description="Helical" evidence="1">
    <location>
        <begin position="126"/>
        <end position="144"/>
    </location>
</feature>
<dbReference type="Proteomes" id="UP000219573">
    <property type="component" value="Unassembled WGS sequence"/>
</dbReference>
<keyword evidence="1" id="KW-0472">Membrane</keyword>
<feature type="transmembrane region" description="Helical" evidence="1">
    <location>
        <begin position="95"/>
        <end position="114"/>
    </location>
</feature>
<dbReference type="RefSeq" id="WP_097016982.1">
    <property type="nucleotide sequence ID" value="NZ_OBDZ01000005.1"/>
</dbReference>
<evidence type="ECO:0000313" key="3">
    <source>
        <dbReference type="Proteomes" id="UP000219573"/>
    </source>
</evidence>
<accession>A0A285G7R1</accession>
<dbReference type="InterPro" id="IPR006750">
    <property type="entry name" value="YdcZ"/>
</dbReference>
<keyword evidence="1" id="KW-0812">Transmembrane</keyword>
<feature type="transmembrane region" description="Helical" evidence="1">
    <location>
        <begin position="33"/>
        <end position="54"/>
    </location>
</feature>
<evidence type="ECO:0000256" key="1">
    <source>
        <dbReference type="SAM" id="Phobius"/>
    </source>
</evidence>
<dbReference type="PANTHER" id="PTHR34821:SF2">
    <property type="entry name" value="INNER MEMBRANE PROTEIN YDCZ"/>
    <property type="match status" value="1"/>
</dbReference>
<name>A0A285G7R1_9FIRM</name>
<dbReference type="OrthoDB" id="9789346at2"/>
<sequence>METAFMFLAFLGGVAIAFQIGINSQLKSWLNHPLQASLISFTVGAISLFFYNIVLRLKWPEISQLAKAPWWVWIGGVLGSFYVFTTVYLSSKLEATLLLGLIIFGQMLVALILDHYGLFGFTQDRINFLKVLGVIFMVLGLVLLKKN</sequence>
<dbReference type="AlphaFoldDB" id="A0A285G7R1"/>
<reference evidence="3" key="1">
    <citation type="submission" date="2017-09" db="EMBL/GenBank/DDBJ databases">
        <authorList>
            <person name="Varghese N."/>
            <person name="Submissions S."/>
        </authorList>
    </citation>
    <scope>NUCLEOTIDE SEQUENCE [LARGE SCALE GENOMIC DNA]</scope>
    <source>
        <strain evidence="3">MSL47</strain>
    </source>
</reference>
<dbReference type="EMBL" id="OBDZ01000005">
    <property type="protein sequence ID" value="SNY19630.1"/>
    <property type="molecule type" value="Genomic_DNA"/>
</dbReference>
<keyword evidence="1" id="KW-1133">Transmembrane helix</keyword>